<dbReference type="Proteomes" id="UP001236561">
    <property type="component" value="Segment"/>
</dbReference>
<evidence type="ECO:0000313" key="3">
    <source>
        <dbReference type="Proteomes" id="UP001236561"/>
    </source>
</evidence>
<dbReference type="EMBL" id="MK433217">
    <property type="protein sequence ID" value="QCX35026.1"/>
    <property type="molecule type" value="Genomic_DNA"/>
</dbReference>
<keyword evidence="3" id="KW-1185">Reference proteome</keyword>
<gene>
    <name evidence="2" type="primary">cp</name>
</gene>
<evidence type="ECO:0000256" key="1">
    <source>
        <dbReference type="SAM" id="MobiDB-lite"/>
    </source>
</evidence>
<evidence type="ECO:0000313" key="2">
    <source>
        <dbReference type="EMBL" id="QCX35026.1"/>
    </source>
</evidence>
<feature type="compositionally biased region" description="Basic residues" evidence="1">
    <location>
        <begin position="1"/>
        <end position="34"/>
    </location>
</feature>
<proteinExistence type="predicted"/>
<reference evidence="2" key="1">
    <citation type="submission" date="2019-01" db="EMBL/GenBank/DDBJ databases">
        <title>Unraveling the ssDNA virome of the New Zealand blackfly.</title>
        <authorList>
            <person name="Kraberger S."/>
            <person name="Waits K."/>
            <person name="Fontenele R."/>
            <person name="Walters M."/>
            <person name="Varsani A."/>
        </authorList>
    </citation>
    <scope>NUCLEOTIDE SEQUENCE</scope>
    <source>
        <strain evidence="2">SF02_402</strain>
    </source>
</reference>
<sequence>MARGIHTRKRSGGPIRRPAKKSRVNRRRRARRNGKSTTSRASGATSVGTFKGRKTSLRTYRNMLWRDTLMKSHYRSVFDTAFTLGTPNTTTGANVAQIIALPRFWEAAGGATFPANTGGTVPTFDGDIILRGGICRIAIANRVDPLATIQTDNVRCTVYAVWTTANPAALGLSNPVSTMWDPSLVPDFEKYGKVMWKREVLLKADGESVEMFFKFKVQKIDQAVFGSALATIRGQSLMWLVHISQLTNTEASPTPENVDILVSHNLSFSSDAT</sequence>
<protein>
    <submittedName>
        <fullName evidence="2">Capsid protein</fullName>
    </submittedName>
</protein>
<organism evidence="2 3">
    <name type="scientific">Blackfly DNA Virus 3</name>
    <dbReference type="NCBI Taxonomy" id="2586183"/>
    <lineage>
        <taxon>Viruses</taxon>
        <taxon>Monodnaviria</taxon>
        <taxon>Shotokuvirae</taxon>
        <taxon>Cressdnaviricota</taxon>
        <taxon>Arfiviricetes</taxon>
        <taxon>Saturnivirales</taxon>
        <taxon>Mahapunaviridae</taxon>
        <taxon>Fuluvirus</taxon>
        <taxon>Fuluvirus stellaris</taxon>
    </lineage>
</organism>
<name>A0A4Y5QKT2_9VIRU</name>
<accession>A0A4Y5QKT2</accession>
<feature type="compositionally biased region" description="Polar residues" evidence="1">
    <location>
        <begin position="35"/>
        <end position="48"/>
    </location>
</feature>
<feature type="region of interest" description="Disordered" evidence="1">
    <location>
        <begin position="1"/>
        <end position="50"/>
    </location>
</feature>